<dbReference type="Pfam" id="PF12850">
    <property type="entry name" value="Metallophos_2"/>
    <property type="match status" value="1"/>
</dbReference>
<evidence type="ECO:0000313" key="3">
    <source>
        <dbReference type="EMBL" id="HIU99073.1"/>
    </source>
</evidence>
<feature type="domain" description="Calcineurin-like phosphoesterase" evidence="2">
    <location>
        <begin position="1"/>
        <end position="166"/>
    </location>
</feature>
<reference evidence="3" key="1">
    <citation type="submission" date="2020-10" db="EMBL/GenBank/DDBJ databases">
        <authorList>
            <person name="Gilroy R."/>
        </authorList>
    </citation>
    <scope>NUCLEOTIDE SEQUENCE</scope>
    <source>
        <strain evidence="3">10406</strain>
    </source>
</reference>
<sequence length="184" mass="20019">MRLFIASDIHGSAAWLEKFFAIVDAALPENPETKVILLGDTYNHGPRNPLPEGYAPMRVARLLNDAMSFVTVIKGNCDSEVDQMISDFPIIGDFAMEWAGRTVFFTHGHKFNADTLPTGAKSGDLVFFGHFHAPSVTEKDGVICVCVGAVGMPAEGAPRSYAVLTEHDVKVQDFEGNTLFSLTL</sequence>
<comment type="caution">
    <text evidence="3">The sequence shown here is derived from an EMBL/GenBank/DDBJ whole genome shotgun (WGS) entry which is preliminary data.</text>
</comment>
<dbReference type="NCBIfam" id="NF006988">
    <property type="entry name" value="PRK09453.1"/>
    <property type="match status" value="1"/>
</dbReference>
<reference evidence="3" key="2">
    <citation type="journal article" date="2021" name="PeerJ">
        <title>Extensive microbial diversity within the chicken gut microbiome revealed by metagenomics and culture.</title>
        <authorList>
            <person name="Gilroy R."/>
            <person name="Ravi A."/>
            <person name="Getino M."/>
            <person name="Pursley I."/>
            <person name="Horton D.L."/>
            <person name="Alikhan N.F."/>
            <person name="Baker D."/>
            <person name="Gharbi K."/>
            <person name="Hall N."/>
            <person name="Watson M."/>
            <person name="Adriaenssens E.M."/>
            <person name="Foster-Nyarko E."/>
            <person name="Jarju S."/>
            <person name="Secka A."/>
            <person name="Antonio M."/>
            <person name="Oren A."/>
            <person name="Chaudhuri R.R."/>
            <person name="La Ragione R."/>
            <person name="Hildebrand F."/>
            <person name="Pallen M.J."/>
        </authorList>
    </citation>
    <scope>NUCLEOTIDE SEQUENCE</scope>
    <source>
        <strain evidence="3">10406</strain>
    </source>
</reference>
<name>A0A9D1NAG2_9FIRM</name>
<comment type="similarity">
    <text evidence="1">Belongs to the metallophosphoesterase superfamily. YfcE family.</text>
</comment>
<dbReference type="EMBL" id="DVOE01000067">
    <property type="protein sequence ID" value="HIU99073.1"/>
    <property type="molecule type" value="Genomic_DNA"/>
</dbReference>
<protein>
    <submittedName>
        <fullName evidence="3">Phosphodiesterase</fullName>
        <ecNumber evidence="3">3.1.4.-</ecNumber>
    </submittedName>
</protein>
<proteinExistence type="inferred from homology"/>
<evidence type="ECO:0000259" key="2">
    <source>
        <dbReference type="Pfam" id="PF12850"/>
    </source>
</evidence>
<organism evidence="3 4">
    <name type="scientific">Candidatus Limadaptatus stercoripullorum</name>
    <dbReference type="NCBI Taxonomy" id="2840846"/>
    <lineage>
        <taxon>Bacteria</taxon>
        <taxon>Bacillati</taxon>
        <taxon>Bacillota</taxon>
        <taxon>Clostridia</taxon>
        <taxon>Eubacteriales</taxon>
        <taxon>Candidatus Limadaptatus</taxon>
    </lineage>
</organism>
<gene>
    <name evidence="3" type="primary">yfcE</name>
    <name evidence="3" type="ORF">IAC73_04465</name>
</gene>
<keyword evidence="3" id="KW-0378">Hydrolase</keyword>
<dbReference type="InterPro" id="IPR024654">
    <property type="entry name" value="Calcineurin-like_PHP_lpxH"/>
</dbReference>
<evidence type="ECO:0000313" key="4">
    <source>
        <dbReference type="Proteomes" id="UP000886857"/>
    </source>
</evidence>
<dbReference type="InterPro" id="IPR029052">
    <property type="entry name" value="Metallo-depent_PP-like"/>
</dbReference>
<accession>A0A9D1NAG2</accession>
<dbReference type="Gene3D" id="3.60.21.10">
    <property type="match status" value="1"/>
</dbReference>
<dbReference type="EC" id="3.1.4.-" evidence="3"/>
<dbReference type="Proteomes" id="UP000886857">
    <property type="component" value="Unassembled WGS sequence"/>
</dbReference>
<dbReference type="AlphaFoldDB" id="A0A9D1NAG2"/>
<dbReference type="GO" id="GO:0016787">
    <property type="term" value="F:hydrolase activity"/>
    <property type="evidence" value="ECO:0007669"/>
    <property type="project" value="UniProtKB-KW"/>
</dbReference>
<dbReference type="SUPFAM" id="SSF56300">
    <property type="entry name" value="Metallo-dependent phosphatases"/>
    <property type="match status" value="1"/>
</dbReference>
<evidence type="ECO:0000256" key="1">
    <source>
        <dbReference type="ARBA" id="ARBA00008950"/>
    </source>
</evidence>